<keyword evidence="3 7" id="KW-0378">Hydrolase</keyword>
<feature type="domain" description="Smr" evidence="9">
    <location>
        <begin position="685"/>
        <end position="760"/>
    </location>
</feature>
<protein>
    <recommendedName>
        <fullName evidence="7">Endonuclease MutS2</fullName>
        <ecNumber evidence="7">3.1.-.-</ecNumber>
    </recommendedName>
    <alternativeName>
        <fullName evidence="7">Ribosome-associated protein quality control-upstream factor</fullName>
        <shortName evidence="7">RQC-upstream factor</shortName>
        <shortName evidence="7">RqcU</shortName>
        <ecNumber evidence="7">3.6.4.-</ecNumber>
    </alternativeName>
</protein>
<keyword evidence="8" id="KW-0175">Coiled coil</keyword>
<dbReference type="PANTHER" id="PTHR48466">
    <property type="entry name" value="OS10G0509000 PROTEIN-RELATED"/>
    <property type="match status" value="1"/>
</dbReference>
<dbReference type="KEGG" id="erl:AOC36_07675"/>
<dbReference type="GO" id="GO:0045910">
    <property type="term" value="P:negative regulation of DNA recombination"/>
    <property type="evidence" value="ECO:0007669"/>
    <property type="project" value="InterPro"/>
</dbReference>
<dbReference type="HAMAP" id="MF_00092">
    <property type="entry name" value="MutS2"/>
    <property type="match status" value="1"/>
</dbReference>
<evidence type="ECO:0000256" key="1">
    <source>
        <dbReference type="ARBA" id="ARBA00022730"/>
    </source>
</evidence>
<keyword evidence="11" id="KW-1185">Reference proteome</keyword>
<proteinExistence type="inferred from homology"/>
<dbReference type="EC" id="3.6.4.-" evidence="7"/>
<dbReference type="PIRSF" id="PIRSF005814">
    <property type="entry name" value="MutS_YshD"/>
    <property type="match status" value="1"/>
</dbReference>
<dbReference type="GO" id="GO:0004519">
    <property type="term" value="F:endonuclease activity"/>
    <property type="evidence" value="ECO:0007669"/>
    <property type="project" value="UniProtKB-UniRule"/>
</dbReference>
<dbReference type="Pfam" id="PF00488">
    <property type="entry name" value="MutS_V"/>
    <property type="match status" value="1"/>
</dbReference>
<evidence type="ECO:0000256" key="4">
    <source>
        <dbReference type="ARBA" id="ARBA00022840"/>
    </source>
</evidence>
<dbReference type="GO" id="GO:0005524">
    <property type="term" value="F:ATP binding"/>
    <property type="evidence" value="ECO:0007669"/>
    <property type="project" value="UniProtKB-UniRule"/>
</dbReference>
<evidence type="ECO:0000313" key="10">
    <source>
        <dbReference type="EMBL" id="AMC93866.1"/>
    </source>
</evidence>
<dbReference type="SMART" id="SM00533">
    <property type="entry name" value="MUTSd"/>
    <property type="match status" value="1"/>
</dbReference>
<dbReference type="SMART" id="SM00534">
    <property type="entry name" value="MUTSac"/>
    <property type="match status" value="1"/>
</dbReference>
<feature type="coiled-coil region" evidence="8">
    <location>
        <begin position="529"/>
        <end position="596"/>
    </location>
</feature>
<dbReference type="SUPFAM" id="SSF160443">
    <property type="entry name" value="SMR domain-like"/>
    <property type="match status" value="1"/>
</dbReference>
<keyword evidence="5 7" id="KW-0694">RNA-binding</keyword>
<feature type="coiled-coil region" evidence="8">
    <location>
        <begin position="143"/>
        <end position="170"/>
    </location>
</feature>
<dbReference type="InterPro" id="IPR036063">
    <property type="entry name" value="Smr_dom_sf"/>
</dbReference>
<comment type="subunit">
    <text evidence="7">Homodimer. Binds to stalled ribosomes, contacting rRNA.</text>
</comment>
<dbReference type="NCBIfam" id="TIGR01069">
    <property type="entry name" value="mutS2"/>
    <property type="match status" value="1"/>
</dbReference>
<evidence type="ECO:0000313" key="11">
    <source>
        <dbReference type="Proteomes" id="UP000063781"/>
    </source>
</evidence>
<evidence type="ECO:0000259" key="9">
    <source>
        <dbReference type="PROSITE" id="PS50828"/>
    </source>
</evidence>
<dbReference type="InterPro" id="IPR027417">
    <property type="entry name" value="P-loop_NTPase"/>
</dbReference>
<evidence type="ECO:0000256" key="7">
    <source>
        <dbReference type="HAMAP-Rule" id="MF_00092"/>
    </source>
</evidence>
<keyword evidence="2 7" id="KW-0547">Nucleotide-binding</keyword>
<dbReference type="GO" id="GO:0030983">
    <property type="term" value="F:mismatched DNA binding"/>
    <property type="evidence" value="ECO:0007669"/>
    <property type="project" value="InterPro"/>
</dbReference>
<dbReference type="Pfam" id="PF01713">
    <property type="entry name" value="Smr"/>
    <property type="match status" value="1"/>
</dbReference>
<gene>
    <name evidence="7" type="primary">mutS2</name>
    <name evidence="7" type="synonym">rqcU</name>
    <name evidence="10" type="ORF">AOC36_07675</name>
</gene>
<dbReference type="Proteomes" id="UP000063781">
    <property type="component" value="Chromosome"/>
</dbReference>
<dbReference type="GO" id="GO:0043023">
    <property type="term" value="F:ribosomal large subunit binding"/>
    <property type="evidence" value="ECO:0007669"/>
    <property type="project" value="UniProtKB-UniRule"/>
</dbReference>
<dbReference type="GO" id="GO:0072344">
    <property type="term" value="P:rescue of stalled ribosome"/>
    <property type="evidence" value="ECO:0007669"/>
    <property type="project" value="UniProtKB-UniRule"/>
</dbReference>
<dbReference type="AlphaFoldDB" id="A0A0X8H0K9"/>
<keyword evidence="4 7" id="KW-0067">ATP-binding</keyword>
<sequence>MNDLYNRLEFDKICERVASRAAFSLGKKRVLESEPSFSRLNTQRELTRLRSAMDLLIKFGPLSFGGIRDITPHLIRASKGGVLSIEEIVFTGRFMQGSQRLKKQFQSLEESFEPLEDLFESIVINQHLLNHIDHCFSETSEVLDRASDTLRDVRKEIAQKKQSLEAKTQEFLSKNKDILAEPVVTLHQGRRTFLIRNSDKNKFDGTVYGYSASGQSVYFEPQSIARLHADLMGAYAKEKEEIDRICKETSHAIGQDADQLIADLNTCGMIDELFAKADWGRIHDGCVARLSDDTLNIIKARHPLIDDKEVVANTYTLKPPYRTVIISGPNTGGKSVSLKTMGLSVLMTLCGFPILAQEAEVMFVDQIFVDIGDQQSIEKSLSSFSAHLETMKIVCEKATPRSLVLLDELGSQTDPLEGESLSMAILDYFRHVGCFVIATTHFSKLKQYGTKHDDILIASVAFDMDTLSPTYRYREHVMGESNALSIAKRLGLNETIVNQAWEYKKESTQEADQLLELLETRIKMYDDMSVELQAQKDAFEHEKVTLEKTVEQTLERVQKEKRQWLDEKNAAFDQQLEALKQQIETLNKTNSKPQERKAVLETIEKAKPKIVVEPVGVGDRVKIATTGQVGILEKIEKTTAYVAVGSLTLQVDVNKLDRLAGPVKKKKAKQKSHSVSRITPQKTELNIIGKRVAEAMPEVEQFVDSCILNRVNTFRIVHGHGSGTLRKAVHEYLRRNKNIASFELAAVNEGGTGATKVVLKQ</sequence>
<dbReference type="OrthoDB" id="9808166at2"/>
<dbReference type="Gene3D" id="3.40.50.300">
    <property type="entry name" value="P-loop containing nucleotide triphosphate hydrolases"/>
    <property type="match status" value="1"/>
</dbReference>
<dbReference type="SMART" id="SM00463">
    <property type="entry name" value="SMR"/>
    <property type="match status" value="1"/>
</dbReference>
<dbReference type="Gene3D" id="3.30.1370.110">
    <property type="match status" value="1"/>
</dbReference>
<dbReference type="PROSITE" id="PS50828">
    <property type="entry name" value="SMR"/>
    <property type="match status" value="1"/>
</dbReference>
<dbReference type="GO" id="GO:0019843">
    <property type="term" value="F:rRNA binding"/>
    <property type="evidence" value="ECO:0007669"/>
    <property type="project" value="UniProtKB-UniRule"/>
</dbReference>
<dbReference type="GO" id="GO:0016887">
    <property type="term" value="F:ATP hydrolysis activity"/>
    <property type="evidence" value="ECO:0007669"/>
    <property type="project" value="InterPro"/>
</dbReference>
<reference evidence="10 11" key="1">
    <citation type="submission" date="2015-10" db="EMBL/GenBank/DDBJ databases">
        <title>Erysipelothrix larvae sp. LV19 isolated from the larval gut of the rhinoceros beetle, Trypoxylus dichotomus.</title>
        <authorList>
            <person name="Lim S."/>
            <person name="Kim B.-C."/>
        </authorList>
    </citation>
    <scope>NUCLEOTIDE SEQUENCE [LARGE SCALE GENOMIC DNA]</scope>
    <source>
        <strain evidence="10 11">LV19</strain>
    </source>
</reference>
<evidence type="ECO:0000256" key="8">
    <source>
        <dbReference type="SAM" id="Coils"/>
    </source>
</evidence>
<dbReference type="EC" id="3.1.-.-" evidence="7"/>
<accession>A0A0X8H0K9</accession>
<organism evidence="10 11">
    <name type="scientific">Erysipelothrix larvae</name>
    <dbReference type="NCBI Taxonomy" id="1514105"/>
    <lineage>
        <taxon>Bacteria</taxon>
        <taxon>Bacillati</taxon>
        <taxon>Bacillota</taxon>
        <taxon>Erysipelotrichia</taxon>
        <taxon>Erysipelotrichales</taxon>
        <taxon>Erysipelotrichaceae</taxon>
        <taxon>Erysipelothrix</taxon>
    </lineage>
</organism>
<evidence type="ECO:0000256" key="6">
    <source>
        <dbReference type="ARBA" id="ARBA00023125"/>
    </source>
</evidence>
<dbReference type="InterPro" id="IPR036187">
    <property type="entry name" value="DNA_mismatch_repair_MutS_sf"/>
</dbReference>
<keyword evidence="7" id="KW-0255">Endonuclease</keyword>
<dbReference type="SUPFAM" id="SSF52540">
    <property type="entry name" value="P-loop containing nucleoside triphosphate hydrolases"/>
    <property type="match status" value="1"/>
</dbReference>
<dbReference type="EMBL" id="CP013213">
    <property type="protein sequence ID" value="AMC93866.1"/>
    <property type="molecule type" value="Genomic_DNA"/>
</dbReference>
<dbReference type="SUPFAM" id="SSF48334">
    <property type="entry name" value="DNA repair protein MutS, domain III"/>
    <property type="match status" value="1"/>
</dbReference>
<dbReference type="FunFam" id="3.40.50.300:FF:000830">
    <property type="entry name" value="Endonuclease MutS2"/>
    <property type="match status" value="1"/>
</dbReference>
<keyword evidence="6 7" id="KW-0238">DNA-binding</keyword>
<dbReference type="InterPro" id="IPR005747">
    <property type="entry name" value="MutS2"/>
</dbReference>
<evidence type="ECO:0000256" key="3">
    <source>
        <dbReference type="ARBA" id="ARBA00022801"/>
    </source>
</evidence>
<dbReference type="InterPro" id="IPR007696">
    <property type="entry name" value="DNA_mismatch_repair_MutS_core"/>
</dbReference>
<comment type="similarity">
    <text evidence="7">Belongs to the DNA mismatch repair MutS family. MutS2 subfamily.</text>
</comment>
<comment type="function">
    <text evidence="7">Acts as a ribosome collision sensor, splitting the ribosome into its 2 subunits. Detects stalled/collided 70S ribosomes which it binds and splits by an ATP-hydrolysis driven conformational change. Acts upstream of the ribosome quality control system (RQC), a ribosome-associated complex that mediates the extraction of incompletely synthesized nascent chains from stalled ribosomes and their subsequent degradation. Probably generates substrates for RQC.</text>
</comment>
<evidence type="ECO:0000256" key="2">
    <source>
        <dbReference type="ARBA" id="ARBA00022741"/>
    </source>
</evidence>
<dbReference type="STRING" id="1514105.AOC36_07675"/>
<keyword evidence="7" id="KW-0540">Nuclease</keyword>
<name>A0A0X8H0K9_9FIRM</name>
<keyword evidence="1 7" id="KW-0699">rRNA-binding</keyword>
<dbReference type="InterPro" id="IPR000432">
    <property type="entry name" value="DNA_mismatch_repair_MutS_C"/>
</dbReference>
<dbReference type="RefSeq" id="WP_067633061.1">
    <property type="nucleotide sequence ID" value="NZ_CP013213.1"/>
</dbReference>
<dbReference type="InterPro" id="IPR002625">
    <property type="entry name" value="Smr_dom"/>
</dbReference>
<comment type="function">
    <text evidence="7">Endonuclease that is involved in the suppression of homologous recombination and thus may have a key role in the control of bacterial genetic diversity.</text>
</comment>
<dbReference type="GO" id="GO:0140664">
    <property type="term" value="F:ATP-dependent DNA damage sensor activity"/>
    <property type="evidence" value="ECO:0007669"/>
    <property type="project" value="InterPro"/>
</dbReference>
<evidence type="ECO:0000256" key="5">
    <source>
        <dbReference type="ARBA" id="ARBA00022884"/>
    </source>
</evidence>
<dbReference type="InterPro" id="IPR045076">
    <property type="entry name" value="MutS"/>
</dbReference>
<dbReference type="PANTHER" id="PTHR48466:SF2">
    <property type="entry name" value="OS10G0509000 PROTEIN"/>
    <property type="match status" value="1"/>
</dbReference>
<dbReference type="GO" id="GO:0006298">
    <property type="term" value="P:mismatch repair"/>
    <property type="evidence" value="ECO:0007669"/>
    <property type="project" value="InterPro"/>
</dbReference>
<feature type="binding site" evidence="7">
    <location>
        <begin position="328"/>
        <end position="335"/>
    </location>
    <ligand>
        <name>ATP</name>
        <dbReference type="ChEBI" id="CHEBI:30616"/>
    </ligand>
</feature>